<evidence type="ECO:0000313" key="3">
    <source>
        <dbReference type="Proteomes" id="UP001501444"/>
    </source>
</evidence>
<organism evidence="2 3">
    <name type="scientific">Dactylosporangium salmoneum</name>
    <dbReference type="NCBI Taxonomy" id="53361"/>
    <lineage>
        <taxon>Bacteria</taxon>
        <taxon>Bacillati</taxon>
        <taxon>Actinomycetota</taxon>
        <taxon>Actinomycetes</taxon>
        <taxon>Micromonosporales</taxon>
        <taxon>Micromonosporaceae</taxon>
        <taxon>Dactylosporangium</taxon>
    </lineage>
</organism>
<feature type="region of interest" description="Disordered" evidence="1">
    <location>
        <begin position="47"/>
        <end position="76"/>
    </location>
</feature>
<dbReference type="EMBL" id="BAAARV010000084">
    <property type="protein sequence ID" value="GAA2378490.1"/>
    <property type="molecule type" value="Genomic_DNA"/>
</dbReference>
<comment type="caution">
    <text evidence="2">The sequence shown here is derived from an EMBL/GenBank/DDBJ whole genome shotgun (WGS) entry which is preliminary data.</text>
</comment>
<evidence type="ECO:0000313" key="2">
    <source>
        <dbReference type="EMBL" id="GAA2378490.1"/>
    </source>
</evidence>
<evidence type="ECO:0000256" key="1">
    <source>
        <dbReference type="SAM" id="MobiDB-lite"/>
    </source>
</evidence>
<reference evidence="2 3" key="1">
    <citation type="journal article" date="2019" name="Int. J. Syst. Evol. Microbiol.">
        <title>The Global Catalogue of Microorganisms (GCM) 10K type strain sequencing project: providing services to taxonomists for standard genome sequencing and annotation.</title>
        <authorList>
            <consortium name="The Broad Institute Genomics Platform"/>
            <consortium name="The Broad Institute Genome Sequencing Center for Infectious Disease"/>
            <person name="Wu L."/>
            <person name="Ma J."/>
        </authorList>
    </citation>
    <scope>NUCLEOTIDE SEQUENCE [LARGE SCALE GENOMIC DNA]</scope>
    <source>
        <strain evidence="2 3">JCM 3272</strain>
    </source>
</reference>
<protein>
    <recommendedName>
        <fullName evidence="4">Transposase</fullName>
    </recommendedName>
</protein>
<gene>
    <name evidence="2" type="ORF">GCM10010170_084590</name>
</gene>
<keyword evidence="3" id="KW-1185">Reference proteome</keyword>
<dbReference type="Proteomes" id="UP001501444">
    <property type="component" value="Unassembled WGS sequence"/>
</dbReference>
<sequence length="76" mass="8809">MGRHRERITVWAGAIRAWRIVSWQVLDGEMRRDHNAYVGTLKIRSSDSGVPRQHRHLQGRVARDGRRATRPLALIT</sequence>
<name>A0ABN3HF99_9ACTN</name>
<evidence type="ECO:0008006" key="4">
    <source>
        <dbReference type="Google" id="ProtNLM"/>
    </source>
</evidence>
<accession>A0ABN3HF99</accession>
<proteinExistence type="predicted"/>